<evidence type="ECO:0000313" key="4">
    <source>
        <dbReference type="Proteomes" id="UP000613743"/>
    </source>
</evidence>
<dbReference type="PANTHER" id="PTHR43388">
    <property type="entry name" value="HYDROGENASE MATURATION FACTOR HOXX"/>
    <property type="match status" value="1"/>
</dbReference>
<dbReference type="Pfam" id="PF00378">
    <property type="entry name" value="ECH_1"/>
    <property type="match status" value="1"/>
</dbReference>
<dbReference type="Gene3D" id="3.90.226.10">
    <property type="entry name" value="2-enoyl-CoA Hydratase, Chain A, domain 1"/>
    <property type="match status" value="1"/>
</dbReference>
<dbReference type="InterPro" id="IPR036477">
    <property type="entry name" value="Formyl_transf_N_sf"/>
</dbReference>
<comment type="caution">
    <text evidence="3">The sequence shown here is derived from an EMBL/GenBank/DDBJ whole genome shotgun (WGS) entry which is preliminary data.</text>
</comment>
<dbReference type="Pfam" id="PF00551">
    <property type="entry name" value="Formyl_trans_N"/>
    <property type="match status" value="1"/>
</dbReference>
<reference evidence="3" key="1">
    <citation type="journal article" date="2014" name="Int. J. Syst. Evol. Microbiol.">
        <title>Complete genome sequence of Corynebacterium casei LMG S-19264T (=DSM 44701T), isolated from a smear-ripened cheese.</title>
        <authorList>
            <consortium name="US DOE Joint Genome Institute (JGI-PGF)"/>
            <person name="Walter F."/>
            <person name="Albersmeier A."/>
            <person name="Kalinowski J."/>
            <person name="Ruckert C."/>
        </authorList>
    </citation>
    <scope>NUCLEOTIDE SEQUENCE</scope>
    <source>
        <strain evidence="3">JCM 30804</strain>
    </source>
</reference>
<dbReference type="PANTHER" id="PTHR43388:SF1">
    <property type="entry name" value="HYDROGENASE MATURATION FACTOR HOXX"/>
    <property type="match status" value="1"/>
</dbReference>
<dbReference type="SUPFAM" id="SSF50486">
    <property type="entry name" value="FMT C-terminal domain-like"/>
    <property type="match status" value="1"/>
</dbReference>
<dbReference type="SUPFAM" id="SSF53328">
    <property type="entry name" value="Formyltransferase"/>
    <property type="match status" value="1"/>
</dbReference>
<dbReference type="InterPro" id="IPR011034">
    <property type="entry name" value="Formyl_transferase-like_C_sf"/>
</dbReference>
<dbReference type="Gene3D" id="3.40.50.12230">
    <property type="match status" value="1"/>
</dbReference>
<dbReference type="AlphaFoldDB" id="A0A917JUA0"/>
<evidence type="ECO:0000259" key="1">
    <source>
        <dbReference type="Pfam" id="PF00551"/>
    </source>
</evidence>
<dbReference type="EMBL" id="BMPZ01000006">
    <property type="protein sequence ID" value="GGI85184.1"/>
    <property type="molecule type" value="Genomic_DNA"/>
</dbReference>
<dbReference type="CDD" id="cd08701">
    <property type="entry name" value="FMT_C_HypX"/>
    <property type="match status" value="1"/>
</dbReference>
<organism evidence="3 4">
    <name type="scientific">Shewanella gelidii</name>
    <dbReference type="NCBI Taxonomy" id="1642821"/>
    <lineage>
        <taxon>Bacteria</taxon>
        <taxon>Pseudomonadati</taxon>
        <taxon>Pseudomonadota</taxon>
        <taxon>Gammaproteobacteria</taxon>
        <taxon>Alteromonadales</taxon>
        <taxon>Shewanellaceae</taxon>
        <taxon>Shewanella</taxon>
    </lineage>
</organism>
<dbReference type="InterPro" id="IPR029045">
    <property type="entry name" value="ClpP/crotonase-like_dom_sf"/>
</dbReference>
<dbReference type="InterPro" id="IPR009188">
    <property type="entry name" value="NiFe-hyd_mat_HypX/HoxX"/>
</dbReference>
<feature type="domain" description="Formyl transferase N-terminal" evidence="1">
    <location>
        <begin position="37"/>
        <end position="128"/>
    </location>
</feature>
<proteinExistence type="predicted"/>
<feature type="domain" description="Formyl transferase C-terminal" evidence="2">
    <location>
        <begin position="175"/>
        <end position="257"/>
    </location>
</feature>
<reference evidence="3" key="2">
    <citation type="submission" date="2020-09" db="EMBL/GenBank/DDBJ databases">
        <authorList>
            <person name="Sun Q."/>
            <person name="Ohkuma M."/>
        </authorList>
    </citation>
    <scope>NUCLEOTIDE SEQUENCE</scope>
    <source>
        <strain evidence="3">JCM 30804</strain>
    </source>
</reference>
<dbReference type="InterPro" id="IPR047180">
    <property type="entry name" value="HoxX-like"/>
</dbReference>
<dbReference type="GO" id="GO:0003824">
    <property type="term" value="F:catalytic activity"/>
    <property type="evidence" value="ECO:0007669"/>
    <property type="project" value="InterPro"/>
</dbReference>
<dbReference type="CDD" id="cd06558">
    <property type="entry name" value="crotonase-like"/>
    <property type="match status" value="1"/>
</dbReference>
<dbReference type="CDD" id="cd08650">
    <property type="entry name" value="FMT_core_HypX_N"/>
    <property type="match status" value="1"/>
</dbReference>
<dbReference type="SUPFAM" id="SSF52096">
    <property type="entry name" value="ClpP/crotonase"/>
    <property type="match status" value="1"/>
</dbReference>
<evidence type="ECO:0000313" key="3">
    <source>
        <dbReference type="EMBL" id="GGI85184.1"/>
    </source>
</evidence>
<dbReference type="PIRSF" id="PIRSF006787">
    <property type="entry name" value="Hydrgn_mat_HoxX"/>
    <property type="match status" value="1"/>
</dbReference>
<keyword evidence="4" id="KW-1185">Reference proteome</keyword>
<dbReference type="InterPro" id="IPR002376">
    <property type="entry name" value="Formyl_transf_N"/>
</dbReference>
<dbReference type="RefSeq" id="WP_188921087.1">
    <property type="nucleotide sequence ID" value="NZ_BMPZ01000006.1"/>
</dbReference>
<dbReference type="Pfam" id="PF02911">
    <property type="entry name" value="Formyl_trans_C"/>
    <property type="match status" value="1"/>
</dbReference>
<dbReference type="Proteomes" id="UP000613743">
    <property type="component" value="Unassembled WGS sequence"/>
</dbReference>
<evidence type="ECO:0000259" key="2">
    <source>
        <dbReference type="Pfam" id="PF02911"/>
    </source>
</evidence>
<accession>A0A917JUA0</accession>
<dbReference type="InterPro" id="IPR001753">
    <property type="entry name" value="Enoyl-CoA_hydra/iso"/>
</dbReference>
<gene>
    <name evidence="3" type="primary">hoxX</name>
    <name evidence="3" type="ORF">GCM10009332_23170</name>
</gene>
<name>A0A917JUA0_9GAMM</name>
<sequence length="572" mass="63894">MKILILMTSFNGLSQAVFESLIQKECHSIKLAFAGNDETLREDVCAFDPDLILCPFLKQRIPNDIWQKYLCIILHPGIKGDRGPSAIDWALMQSQPLWGMTALQADQEMDAGAIWASFEFETRLTTKASLYRDEVTQAAIQCVDQVIDQCFQQSYEPQPLDYSSPSIIGRLQPLMKQHDRAIDWQRDNALTIVRKINAADSFPGVRDNLFGIEVSLFNASVMETVTTREPKQLVAQSNGAIALSTIDGAIWIGHLKQVGDPYFKLPAAWVLKGHLSGALNFDLAANSAFDLMGFEELQYRREGDIGYLQFNFHNGAMGTQQCRRLLAAYQQVSLTDVKLIVLTGGREFWSNGIHLNHIEAAADPAAESWKNINAINDIVEAILTNQKQLTIAALGSNAGAGGVMMALACDHVVARKSVMMNPHYQSMGLYGSEYWTYSLPKRVGQSLAKALTTECLPIGAVRAQAINLIDAYLDSSYEKFEGRVAAHLAEWLDSLCFDTRLQNKKLDRAKDEAAKPLQQYRNEELKEMKQCFASAEYHEARQSFVFKRSCGRLPAHLRKVFGVELSQVKKLA</sequence>
<protein>
    <submittedName>
        <fullName evidence="3">Hydrogenase maturation factor HoxX</fullName>
    </submittedName>
</protein>
<dbReference type="InterPro" id="IPR005793">
    <property type="entry name" value="Formyl_trans_C"/>
</dbReference>